<dbReference type="Pfam" id="PF03795">
    <property type="entry name" value="YCII"/>
    <property type="match status" value="1"/>
</dbReference>
<evidence type="ECO:0000313" key="3">
    <source>
        <dbReference type="EMBL" id="TCP61160.1"/>
    </source>
</evidence>
<sequence>MPLFALICRDKPGHLDTRTANREAHLAYVAETGVVTLAGPFLDDDGAMCGSLVVLDVADRATAEAWAENDPYARAGLFENVTIQTWKRVVG</sequence>
<name>A0A4R2RCN6_9RHOB</name>
<feature type="domain" description="YCII-related" evidence="2">
    <location>
        <begin position="3"/>
        <end position="87"/>
    </location>
</feature>
<dbReference type="InterPro" id="IPR005545">
    <property type="entry name" value="YCII"/>
</dbReference>
<comment type="similarity">
    <text evidence="1">Belongs to the YciI family.</text>
</comment>
<evidence type="ECO:0000256" key="1">
    <source>
        <dbReference type="ARBA" id="ARBA00007689"/>
    </source>
</evidence>
<evidence type="ECO:0000259" key="2">
    <source>
        <dbReference type="Pfam" id="PF03795"/>
    </source>
</evidence>
<dbReference type="Proteomes" id="UP000295050">
    <property type="component" value="Unassembled WGS sequence"/>
</dbReference>
<dbReference type="EMBL" id="SLXU01000006">
    <property type="protein sequence ID" value="TCP61160.1"/>
    <property type="molecule type" value="Genomic_DNA"/>
</dbReference>
<organism evidence="3 4">
    <name type="scientific">Rhodovulum bhavnagarense</name>
    <dbReference type="NCBI Taxonomy" id="992286"/>
    <lineage>
        <taxon>Bacteria</taxon>
        <taxon>Pseudomonadati</taxon>
        <taxon>Pseudomonadota</taxon>
        <taxon>Alphaproteobacteria</taxon>
        <taxon>Rhodobacterales</taxon>
        <taxon>Paracoccaceae</taxon>
        <taxon>Rhodovulum</taxon>
    </lineage>
</organism>
<keyword evidence="4" id="KW-1185">Reference proteome</keyword>
<dbReference type="SUPFAM" id="SSF54909">
    <property type="entry name" value="Dimeric alpha+beta barrel"/>
    <property type="match status" value="1"/>
</dbReference>
<dbReference type="AlphaFoldDB" id="A0A4R2RCN6"/>
<reference evidence="3 4" key="1">
    <citation type="submission" date="2019-03" db="EMBL/GenBank/DDBJ databases">
        <title>Genomic Encyclopedia of Type Strains, Phase IV (KMG-IV): sequencing the most valuable type-strain genomes for metagenomic binning, comparative biology and taxonomic classification.</title>
        <authorList>
            <person name="Goeker M."/>
        </authorList>
    </citation>
    <scope>NUCLEOTIDE SEQUENCE [LARGE SCALE GENOMIC DNA]</scope>
    <source>
        <strain evidence="3 4">DSM 24766</strain>
    </source>
</reference>
<accession>A0A4R2RCN6</accession>
<proteinExistence type="inferred from homology"/>
<dbReference type="Gene3D" id="3.30.70.1060">
    <property type="entry name" value="Dimeric alpha+beta barrel"/>
    <property type="match status" value="1"/>
</dbReference>
<protein>
    <recommendedName>
        <fullName evidence="2">YCII-related domain-containing protein</fullName>
    </recommendedName>
</protein>
<evidence type="ECO:0000313" key="4">
    <source>
        <dbReference type="Proteomes" id="UP000295050"/>
    </source>
</evidence>
<gene>
    <name evidence="3" type="ORF">EV663_106107</name>
</gene>
<comment type="caution">
    <text evidence="3">The sequence shown here is derived from an EMBL/GenBank/DDBJ whole genome shotgun (WGS) entry which is preliminary data.</text>
</comment>
<dbReference type="InterPro" id="IPR051807">
    <property type="entry name" value="Sec-metab_biosynth-assoc"/>
</dbReference>
<dbReference type="PANTHER" id="PTHR33606:SF3">
    <property type="entry name" value="PROTEIN YCII"/>
    <property type="match status" value="1"/>
</dbReference>
<dbReference type="InterPro" id="IPR011008">
    <property type="entry name" value="Dimeric_a/b-barrel"/>
</dbReference>
<dbReference type="PANTHER" id="PTHR33606">
    <property type="entry name" value="PROTEIN YCII"/>
    <property type="match status" value="1"/>
</dbReference>